<organism evidence="1 2">
    <name type="scientific">Vibrio phage 1.025.O._10N.222.46.B6</name>
    <dbReference type="NCBI Taxonomy" id="1881420"/>
    <lineage>
        <taxon>Viruses</taxon>
        <taxon>Duplodnaviria</taxon>
        <taxon>Heunggongvirae</taxon>
        <taxon>Uroviricota</taxon>
        <taxon>Caudoviricetes</taxon>
        <taxon>Schitoviridae</taxon>
        <taxon>Pontosvirinae</taxon>
        <taxon>Nahantvirus</taxon>
        <taxon>Nahantvirus 49C7</taxon>
    </lineage>
</organism>
<accession>A0A2I7QMG6</accession>
<evidence type="ECO:0000313" key="2">
    <source>
        <dbReference type="Proteomes" id="UP000269377"/>
    </source>
</evidence>
<protein>
    <submittedName>
        <fullName evidence="1">Uncharacterized protein</fullName>
    </submittedName>
</protein>
<sequence>MSDPTEPTAAEMLEWLIKLGRLDDANLLFRITSDGNGQNMCTHCSYGDGSPDTCGKCMFVGNEERYRKFEKLLPMIKMLETVDD</sequence>
<gene>
    <name evidence="1" type="ORF">NVP1025O_089</name>
</gene>
<name>A0A2I7QMG6_9CAUD</name>
<evidence type="ECO:0000313" key="1">
    <source>
        <dbReference type="EMBL" id="AUR82572.1"/>
    </source>
</evidence>
<dbReference type="Proteomes" id="UP000269377">
    <property type="component" value="Segment"/>
</dbReference>
<reference evidence="1 2" key="1">
    <citation type="submission" date="2017-11" db="EMBL/GenBank/DDBJ databases">
        <title>A major lineage of nontailed dsDNA viruses as unrecognized killers of marine bacteria.</title>
        <authorList>
            <person name="Kauffman K.M."/>
            <person name="Hussain F.A."/>
            <person name="Yang J."/>
            <person name="Arevalo P."/>
            <person name="Brown J.M."/>
            <person name="Chang W.K."/>
            <person name="VanInsberghe D."/>
            <person name="Elsherbini J."/>
            <person name="Cutler M.B."/>
            <person name="Kelly L."/>
            <person name="Polz M.F."/>
        </authorList>
    </citation>
    <scope>NUCLEOTIDE SEQUENCE [LARGE SCALE GENOMIC DNA]</scope>
</reference>
<proteinExistence type="predicted"/>
<dbReference type="EMBL" id="MG592409">
    <property type="protein sequence ID" value="AUR82572.1"/>
    <property type="molecule type" value="Genomic_DNA"/>
</dbReference>